<evidence type="ECO:0000259" key="17">
    <source>
        <dbReference type="PROSITE" id="PS51184"/>
    </source>
</evidence>
<evidence type="ECO:0000256" key="8">
    <source>
        <dbReference type="ARBA" id="ARBA00022679"/>
    </source>
</evidence>
<comment type="function">
    <text evidence="11">Probable S-adenosyl-L-methionine-dependent methyltransferase that acts as a component of the wybutosine biosynthesis pathway. Wybutosine is a hyper modified guanosine with a tricyclic base found at the 3'-position adjacent to the anticodon of eukaryotic phenylalanine tRNA. May methylate the carboxyl group of leucine residues to form alpha-leucine ester residues.</text>
</comment>
<dbReference type="FunFam" id="2.60.120.650:FF:000043">
    <property type="entry name" value="tRNA wybutosine-synthesizing protein 4"/>
    <property type="match status" value="1"/>
</dbReference>
<dbReference type="PROSITE" id="PS51184">
    <property type="entry name" value="JMJC"/>
    <property type="match status" value="1"/>
</dbReference>
<dbReference type="InterPro" id="IPR041667">
    <property type="entry name" value="Cupin_8"/>
</dbReference>
<evidence type="ECO:0000256" key="9">
    <source>
        <dbReference type="ARBA" id="ARBA00022691"/>
    </source>
</evidence>
<dbReference type="InterPro" id="IPR011043">
    <property type="entry name" value="Gal_Oxase/kelch_b-propeller"/>
</dbReference>
<dbReference type="GO" id="GO:0008175">
    <property type="term" value="F:tRNA methyltransferase activity"/>
    <property type="evidence" value="ECO:0007669"/>
    <property type="project" value="TreeGrafter"/>
</dbReference>
<dbReference type="Gene3D" id="2.60.120.650">
    <property type="entry name" value="Cupin"/>
    <property type="match status" value="1"/>
</dbReference>
<dbReference type="Pfam" id="PF13418">
    <property type="entry name" value="Beta-prop_TYW4"/>
    <property type="match status" value="1"/>
</dbReference>
<dbReference type="InterPro" id="IPR029063">
    <property type="entry name" value="SAM-dependent_MTases_sf"/>
</dbReference>
<evidence type="ECO:0000256" key="1">
    <source>
        <dbReference type="ARBA" id="ARBA00001806"/>
    </source>
</evidence>
<dbReference type="Pfam" id="PF13621">
    <property type="entry name" value="Cupin_8"/>
    <property type="match status" value="1"/>
</dbReference>
<gene>
    <name evidence="18" type="ORF">LY89DRAFT_727882</name>
</gene>
<comment type="pathway">
    <text evidence="2">tRNA modification; wybutosine-tRNA(Phe) biosynthesis.</text>
</comment>
<feature type="domain" description="JmjC" evidence="17">
    <location>
        <begin position="831"/>
        <end position="997"/>
    </location>
</feature>
<dbReference type="PANTHER" id="PTHR46529:SF1">
    <property type="entry name" value="TRNA WYBUTOSINE-SYNTHESIZING PROTEIN 4"/>
    <property type="match status" value="1"/>
</dbReference>
<evidence type="ECO:0000256" key="6">
    <source>
        <dbReference type="ARBA" id="ARBA00018045"/>
    </source>
</evidence>
<evidence type="ECO:0000313" key="18">
    <source>
        <dbReference type="EMBL" id="KUJ23104.1"/>
    </source>
</evidence>
<keyword evidence="8" id="KW-0808">Transferase</keyword>
<evidence type="ECO:0000256" key="15">
    <source>
        <dbReference type="ARBA" id="ARBA00049250"/>
    </source>
</evidence>
<keyword evidence="7" id="KW-0489">Methyltransferase</keyword>
<feature type="region of interest" description="Disordered" evidence="16">
    <location>
        <begin position="1"/>
        <end position="36"/>
    </location>
</feature>
<reference evidence="18 19" key="1">
    <citation type="submission" date="2015-10" db="EMBL/GenBank/DDBJ databases">
        <title>Full genome of DAOMC 229536 Phialocephala scopiformis, a fungal endophyte of spruce producing the potent anti-insectan compound rugulosin.</title>
        <authorList>
            <consortium name="DOE Joint Genome Institute"/>
            <person name="Walker A.K."/>
            <person name="Frasz S.L."/>
            <person name="Seifert K.A."/>
            <person name="Miller J.D."/>
            <person name="Mondo S.J."/>
            <person name="Labutti K."/>
            <person name="Lipzen A."/>
            <person name="Dockter R."/>
            <person name="Kennedy M."/>
            <person name="Grigoriev I.V."/>
            <person name="Spatafora J.W."/>
        </authorList>
    </citation>
    <scope>NUCLEOTIDE SEQUENCE [LARGE SCALE GENOMIC DNA]</scope>
    <source>
        <strain evidence="18 19">CBS 120377</strain>
    </source>
</reference>
<dbReference type="Gene3D" id="6.10.140.1470">
    <property type="match status" value="1"/>
</dbReference>
<evidence type="ECO:0000313" key="19">
    <source>
        <dbReference type="Proteomes" id="UP000070700"/>
    </source>
</evidence>
<proteinExistence type="inferred from homology"/>
<name>A0A194XST8_MOLSC</name>
<evidence type="ECO:0000256" key="3">
    <source>
        <dbReference type="ARBA" id="ARBA00010703"/>
    </source>
</evidence>
<dbReference type="InParanoid" id="A0A194XST8"/>
<evidence type="ECO:0000256" key="13">
    <source>
        <dbReference type="ARBA" id="ARBA00030231"/>
    </source>
</evidence>
<dbReference type="EC" id="2.3.1.231" evidence="4"/>
<comment type="catalytic activity">
    <reaction evidence="1">
        <text>7-[(3S)-3-amino-3-carboxypropyl]wyosine(37) in tRNA(Phe) + S-adenosyl-L-methionine = 7-[(3S)-(3-amino-3-methoxycarbonyl)propyl]wyosine(37) in tRNA(Phe) + S-adenosyl-L-homocysteine</text>
        <dbReference type="Rhea" id="RHEA:36903"/>
        <dbReference type="Rhea" id="RHEA-COMP:10379"/>
        <dbReference type="Rhea" id="RHEA-COMP:11844"/>
        <dbReference type="ChEBI" id="CHEBI:57856"/>
        <dbReference type="ChEBI" id="CHEBI:59789"/>
        <dbReference type="ChEBI" id="CHEBI:73543"/>
        <dbReference type="ChEBI" id="CHEBI:74275"/>
        <dbReference type="EC" id="2.1.1.290"/>
    </reaction>
</comment>
<evidence type="ECO:0000256" key="10">
    <source>
        <dbReference type="ARBA" id="ARBA00022694"/>
    </source>
</evidence>
<dbReference type="OrthoDB" id="47172at2759"/>
<dbReference type="UniPathway" id="UPA00375"/>
<dbReference type="GeneID" id="28828930"/>
<dbReference type="EC" id="2.1.1.290" evidence="5"/>
<dbReference type="SUPFAM" id="SSF53335">
    <property type="entry name" value="S-adenosyl-L-methionine-dependent methyltransferases"/>
    <property type="match status" value="1"/>
</dbReference>
<dbReference type="GO" id="GO:0030488">
    <property type="term" value="P:tRNA methylation"/>
    <property type="evidence" value="ECO:0007669"/>
    <property type="project" value="TreeGrafter"/>
</dbReference>
<evidence type="ECO:0000256" key="16">
    <source>
        <dbReference type="SAM" id="MobiDB-lite"/>
    </source>
</evidence>
<protein>
    <recommendedName>
        <fullName evidence="6">tRNA wybutosine-synthesizing protein 4</fullName>
        <ecNumber evidence="5">2.1.1.290</ecNumber>
        <ecNumber evidence="4">2.3.1.231</ecNumber>
    </recommendedName>
    <alternativeName>
        <fullName evidence="13">Leucine carboxyl methyltransferase 2</fullName>
    </alternativeName>
    <alternativeName>
        <fullName evidence="14">tRNA(Phe) (7-(3-amino-3-(methoxycarbonyl)propyl)wyosine(37)-N)-methoxycarbonyltransferase</fullName>
    </alternativeName>
    <alternativeName>
        <fullName evidence="12">tRNA(Phe) (7-(3-amino-3-carboxypropyl)wyosine(37)-O)-methyltransferase</fullName>
    </alternativeName>
</protein>
<evidence type="ECO:0000256" key="4">
    <source>
        <dbReference type="ARBA" id="ARBA00012155"/>
    </source>
</evidence>
<dbReference type="GO" id="GO:0031591">
    <property type="term" value="P:wybutosine biosynthetic process"/>
    <property type="evidence" value="ECO:0007669"/>
    <property type="project" value="TreeGrafter"/>
</dbReference>
<dbReference type="Pfam" id="PF04072">
    <property type="entry name" value="LCM"/>
    <property type="match status" value="1"/>
</dbReference>
<keyword evidence="19" id="KW-1185">Reference proteome</keyword>
<dbReference type="AlphaFoldDB" id="A0A194XST8"/>
<dbReference type="Proteomes" id="UP000070700">
    <property type="component" value="Unassembled WGS sequence"/>
</dbReference>
<keyword evidence="10" id="KW-0819">tRNA processing</keyword>
<dbReference type="EMBL" id="KQ947405">
    <property type="protein sequence ID" value="KUJ23104.1"/>
    <property type="molecule type" value="Genomic_DNA"/>
</dbReference>
<dbReference type="SUPFAM" id="SSF50965">
    <property type="entry name" value="Galactose oxidase, central domain"/>
    <property type="match status" value="1"/>
</dbReference>
<dbReference type="InterPro" id="IPR007213">
    <property type="entry name" value="Ppm1/Ppm2/Tcmp"/>
</dbReference>
<evidence type="ECO:0000256" key="11">
    <source>
        <dbReference type="ARBA" id="ARBA00025588"/>
    </source>
</evidence>
<dbReference type="PANTHER" id="PTHR46529">
    <property type="entry name" value="TRNA WYBUTOSINE-SYNTHESIZING PROTEIN 4"/>
    <property type="match status" value="1"/>
</dbReference>
<evidence type="ECO:0000256" key="2">
    <source>
        <dbReference type="ARBA" id="ARBA00004797"/>
    </source>
</evidence>
<dbReference type="KEGG" id="psco:LY89DRAFT_727882"/>
<sequence>MKKPNNTTPPASGAKPTNPSTKSKSQVQDDSIMGTNNSSIVSKRSVERLYYPNEQFFRHFVKKFQRRSPLINRGYWLRMKAIDQVVRQFLELDTEKPKVVINLGCGYDPLPWQCLTRYKSHCQRTKFVDIDYRDLMLKKRNVVENAEDLKSLLTNVKVSEGDVLLQSDQYLQIGCDLRDLESLNRVLPSVIDLERSLVLFTAEVSITYMNVEAADALIFWASKLPQARFCLLEQLLPDGKDHPFSQTMMAHFNKLGTPLRAVEKYPTTSAQKSRFHSLGWPNVAVCNLWRLWSLPDFVSSTDREHLNGVEPFDEWEEFSLFGCHYFLLVADTEQSFARPLLAETEIGRKVPSPEPKLKLNVTFEEHPKHHGCRRFAAAMPLASHQRTVDDVGIFGGMGLMTRLNSYDVYSSRSAEHVQQKSLGRSFARPVSRMCHTLTDLGDTGAILVGGRTSPDAGLTDCWLYHKWLDTWERVDDLPQPMYRHQAVNLGDGRVLVSTGRIDSRTITTDYLIWSRRAGWIKCAYGEGDLPLPAYGVTFGICSPLEDFHSSTSMFGILAGGMTSDSRMPQTSWRWDLKLPDGLADQQPIISFQRLEGFESHADVARFGASVVSHQGHTYVLGGIIKDEILSSFKEVCTFRLHDCAGSFSEVLLSSLSGSPRPLMVGITAVSIEETLLLIGGSAVCFSFGTFWNQGCFNLRSQSEIDKSYPVAMPWKYVRTMEANALGENLRVPTSEAAHSQSSLKSLPRIRVSSPGDFEKLVYSSLPMILEGLDIGSCTTKWTAEYLKDKIGVDREIIVHQATTEHMNFTTKNFEYVPRKFGEFIDQIESGEKLYLRSLSSEKPSEKAADISQDFPTIAEDFGLPPELQMVLANAHSSPLRISGPVNMWLHYDVMANVLCQIRGSKRLLLFPPTDFKHFRFEPGASSSPVNVFDKLKDGHIPGVHPHEALLQPGDVLFLPPLWLHTASPTSGWSISANVFFRNLSSGYAAGKDVYGNRDLQAYEKGRQDIAKIATSFGKLPTDIRDFYLQRLVDEFKQKAGGC</sequence>
<dbReference type="Gene3D" id="3.40.50.150">
    <property type="entry name" value="Vaccinia Virus protein VP39"/>
    <property type="match status" value="1"/>
</dbReference>
<evidence type="ECO:0000256" key="12">
    <source>
        <dbReference type="ARBA" id="ARBA00029750"/>
    </source>
</evidence>
<evidence type="ECO:0000256" key="14">
    <source>
        <dbReference type="ARBA" id="ARBA00030847"/>
    </source>
</evidence>
<keyword evidence="9" id="KW-0949">S-adenosyl-L-methionine</keyword>
<dbReference type="FunCoup" id="A0A194XST8">
    <property type="interactions" value="99"/>
</dbReference>
<dbReference type="RefSeq" id="XP_018077459.1">
    <property type="nucleotide sequence ID" value="XM_018219204.1"/>
</dbReference>
<dbReference type="STRING" id="149040.A0A194XST8"/>
<dbReference type="Gene3D" id="2.120.10.80">
    <property type="entry name" value="Kelch-type beta propeller"/>
    <property type="match status" value="1"/>
</dbReference>
<dbReference type="SMART" id="SM00558">
    <property type="entry name" value="JmjC"/>
    <property type="match status" value="1"/>
</dbReference>
<dbReference type="InterPro" id="IPR015915">
    <property type="entry name" value="Kelch-typ_b-propeller"/>
</dbReference>
<evidence type="ECO:0000256" key="5">
    <source>
        <dbReference type="ARBA" id="ARBA00012779"/>
    </source>
</evidence>
<accession>A0A194XST8</accession>
<comment type="similarity">
    <text evidence="3">Belongs to the methyltransferase superfamily. LCMT family.</text>
</comment>
<comment type="catalytic activity">
    <reaction evidence="15">
        <text>7-[(3S)-(3-amino-3-methoxycarbonyl)propyl]wyosine(37) in tRNA(Phe) + S-adenosyl-L-methionine + CO2 = wybutosine(37) in tRNA(Phe) + S-adenosyl-L-homocysteine + 2 H(+)</text>
        <dbReference type="Rhea" id="RHEA:37119"/>
        <dbReference type="Rhea" id="RHEA-COMP:11844"/>
        <dbReference type="Rhea" id="RHEA-COMP:11847"/>
        <dbReference type="ChEBI" id="CHEBI:15378"/>
        <dbReference type="ChEBI" id="CHEBI:16526"/>
        <dbReference type="ChEBI" id="CHEBI:57856"/>
        <dbReference type="ChEBI" id="CHEBI:59789"/>
        <dbReference type="ChEBI" id="CHEBI:73544"/>
        <dbReference type="ChEBI" id="CHEBI:74275"/>
        <dbReference type="EC" id="2.3.1.231"/>
    </reaction>
</comment>
<evidence type="ECO:0000256" key="7">
    <source>
        <dbReference type="ARBA" id="ARBA00022603"/>
    </source>
</evidence>
<organism evidence="18 19">
    <name type="scientific">Mollisia scopiformis</name>
    <name type="common">Conifer needle endophyte fungus</name>
    <name type="synonym">Phialocephala scopiformis</name>
    <dbReference type="NCBI Taxonomy" id="149040"/>
    <lineage>
        <taxon>Eukaryota</taxon>
        <taxon>Fungi</taxon>
        <taxon>Dikarya</taxon>
        <taxon>Ascomycota</taxon>
        <taxon>Pezizomycotina</taxon>
        <taxon>Leotiomycetes</taxon>
        <taxon>Helotiales</taxon>
        <taxon>Mollisiaceae</taxon>
        <taxon>Mollisia</taxon>
    </lineage>
</organism>
<dbReference type="SUPFAM" id="SSF51197">
    <property type="entry name" value="Clavaminate synthase-like"/>
    <property type="match status" value="1"/>
</dbReference>
<dbReference type="InterPro" id="IPR003347">
    <property type="entry name" value="JmjC_dom"/>
</dbReference>